<dbReference type="OMA" id="KQKLWGW"/>
<dbReference type="GO" id="GO:0005788">
    <property type="term" value="C:endoplasmic reticulum lumen"/>
    <property type="evidence" value="ECO:0007669"/>
    <property type="project" value="TreeGrafter"/>
</dbReference>
<dbReference type="Pfam" id="PF00085">
    <property type="entry name" value="Thioredoxin"/>
    <property type="match status" value="1"/>
</dbReference>
<dbReference type="PANTHER" id="PTHR45815:SF3">
    <property type="entry name" value="PROTEIN DISULFIDE-ISOMERASE A6"/>
    <property type="match status" value="1"/>
</dbReference>
<gene>
    <name evidence="3" type="ORF">FOZ63_017343</name>
</gene>
<feature type="signal peptide" evidence="1">
    <location>
        <begin position="1"/>
        <end position="20"/>
    </location>
</feature>
<evidence type="ECO:0000256" key="1">
    <source>
        <dbReference type="SAM" id="SignalP"/>
    </source>
</evidence>
<dbReference type="InterPro" id="IPR017937">
    <property type="entry name" value="Thioredoxin_CS"/>
</dbReference>
<dbReference type="Proteomes" id="UP000553632">
    <property type="component" value="Unassembled WGS sequence"/>
</dbReference>
<keyword evidence="1" id="KW-0732">Signal</keyword>
<protein>
    <recommendedName>
        <fullName evidence="2">Thioredoxin domain-containing protein</fullName>
    </recommendedName>
</protein>
<keyword evidence="4" id="KW-1185">Reference proteome</keyword>
<dbReference type="GO" id="GO:0015035">
    <property type="term" value="F:protein-disulfide reductase activity"/>
    <property type="evidence" value="ECO:0007669"/>
    <property type="project" value="TreeGrafter"/>
</dbReference>
<dbReference type="GO" id="GO:0034976">
    <property type="term" value="P:response to endoplasmic reticulum stress"/>
    <property type="evidence" value="ECO:0007669"/>
    <property type="project" value="TreeGrafter"/>
</dbReference>
<name>A0A7J6QPK4_PEROL</name>
<comment type="caution">
    <text evidence="3">The sequence shown here is derived from an EMBL/GenBank/DDBJ whole genome shotgun (WGS) entry which is preliminary data.</text>
</comment>
<accession>A0A7J6QPK4</accession>
<sequence>MAYLLLFIIGLLSDVSSAAALYGKKDSFVQVLDAKSFAKTVVQSNELWVVEFYADWCGHCQQFAPEYEK</sequence>
<feature type="non-terminal residue" evidence="3">
    <location>
        <position position="1"/>
    </location>
</feature>
<proteinExistence type="predicted"/>
<organism evidence="3 4">
    <name type="scientific">Perkinsus olseni</name>
    <name type="common">Perkinsus atlanticus</name>
    <dbReference type="NCBI Taxonomy" id="32597"/>
    <lineage>
        <taxon>Eukaryota</taxon>
        <taxon>Sar</taxon>
        <taxon>Alveolata</taxon>
        <taxon>Perkinsozoa</taxon>
        <taxon>Perkinsea</taxon>
        <taxon>Perkinsida</taxon>
        <taxon>Perkinsidae</taxon>
        <taxon>Perkinsus</taxon>
    </lineage>
</organism>
<feature type="chain" id="PRO_5029759544" description="Thioredoxin domain-containing protein" evidence="1">
    <location>
        <begin position="21"/>
        <end position="69"/>
    </location>
</feature>
<evidence type="ECO:0000313" key="4">
    <source>
        <dbReference type="Proteomes" id="UP000553632"/>
    </source>
</evidence>
<evidence type="ECO:0000313" key="3">
    <source>
        <dbReference type="EMBL" id="KAF4710529.1"/>
    </source>
</evidence>
<dbReference type="Gene3D" id="3.40.30.10">
    <property type="entry name" value="Glutaredoxin"/>
    <property type="match status" value="1"/>
</dbReference>
<dbReference type="InterPro" id="IPR013766">
    <property type="entry name" value="Thioredoxin_domain"/>
</dbReference>
<evidence type="ECO:0000259" key="2">
    <source>
        <dbReference type="Pfam" id="PF00085"/>
    </source>
</evidence>
<dbReference type="AlphaFoldDB" id="A0A7J6QPK4"/>
<dbReference type="PANTHER" id="PTHR45815">
    <property type="entry name" value="PROTEIN DISULFIDE-ISOMERASE A6"/>
    <property type="match status" value="1"/>
</dbReference>
<dbReference type="SUPFAM" id="SSF52833">
    <property type="entry name" value="Thioredoxin-like"/>
    <property type="match status" value="1"/>
</dbReference>
<dbReference type="InterPro" id="IPR036249">
    <property type="entry name" value="Thioredoxin-like_sf"/>
</dbReference>
<reference evidence="3 4" key="1">
    <citation type="submission" date="2020-04" db="EMBL/GenBank/DDBJ databases">
        <title>Perkinsus olseni comparative genomics.</title>
        <authorList>
            <person name="Bogema D.R."/>
        </authorList>
    </citation>
    <scope>NUCLEOTIDE SEQUENCE [LARGE SCALE GENOMIC DNA]</scope>
    <source>
        <strain evidence="3 4">ATCC PRA-207</strain>
    </source>
</reference>
<dbReference type="EMBL" id="JABANO010031261">
    <property type="protein sequence ID" value="KAF4710529.1"/>
    <property type="molecule type" value="Genomic_DNA"/>
</dbReference>
<dbReference type="PROSITE" id="PS00194">
    <property type="entry name" value="THIOREDOXIN_1"/>
    <property type="match status" value="1"/>
</dbReference>
<feature type="domain" description="Thioredoxin" evidence="2">
    <location>
        <begin position="29"/>
        <end position="69"/>
    </location>
</feature>